<evidence type="ECO:0000313" key="3">
    <source>
        <dbReference type="Proteomes" id="UP000812440"/>
    </source>
</evidence>
<dbReference type="InterPro" id="IPR001849">
    <property type="entry name" value="PH_domain"/>
</dbReference>
<proteinExistence type="predicted"/>
<dbReference type="AlphaFoldDB" id="A0A8T2IT90"/>
<dbReference type="SMART" id="SM00233">
    <property type="entry name" value="PH"/>
    <property type="match status" value="1"/>
</dbReference>
<dbReference type="CDD" id="cd00821">
    <property type="entry name" value="PH"/>
    <property type="match status" value="1"/>
</dbReference>
<dbReference type="PROSITE" id="PS50003">
    <property type="entry name" value="PH_DOMAIN"/>
    <property type="match status" value="1"/>
</dbReference>
<sequence length="201" mass="23086">MDWNAQTSTVYSGILEKRRAKLKFHWRVYNFVLKGTTLSYYKVHERNQKEGEPWGTINMRDVLSLNPIEAIGHRYPIEITLRSGKVVLLSADCNLERIKWIQALQEKMAELRKSKRPSETPVVREKSGEFGRVVCEWMAKSSPSDGFEPTVSKEAGTDGLDELDSFIDQTFSGITFNGKTQLMKKGTQEQNQDQDCYQNKT</sequence>
<accession>A0A8T2IT90</accession>
<dbReference type="PANTHER" id="PTHR14336">
    <property type="entry name" value="TANDEM PH DOMAIN CONTAINING PROTEIN"/>
    <property type="match status" value="1"/>
</dbReference>
<protein>
    <recommendedName>
        <fullName evidence="1">PH domain-containing protein</fullName>
    </recommendedName>
</protein>
<dbReference type="InterPro" id="IPR011993">
    <property type="entry name" value="PH-like_dom_sf"/>
</dbReference>
<dbReference type="EMBL" id="JAACNH010000009">
    <property type="protein sequence ID" value="KAG8433386.1"/>
    <property type="molecule type" value="Genomic_DNA"/>
</dbReference>
<comment type="caution">
    <text evidence="2">The sequence shown here is derived from an EMBL/GenBank/DDBJ whole genome shotgun (WGS) entry which is preliminary data.</text>
</comment>
<dbReference type="Gene3D" id="2.30.29.30">
    <property type="entry name" value="Pleckstrin-homology domain (PH domain)/Phosphotyrosine-binding domain (PTB)"/>
    <property type="match status" value="1"/>
</dbReference>
<evidence type="ECO:0000259" key="1">
    <source>
        <dbReference type="PROSITE" id="PS50003"/>
    </source>
</evidence>
<gene>
    <name evidence="2" type="ORF">GDO86_017606</name>
</gene>
<reference evidence="2" key="1">
    <citation type="thesis" date="2020" institute="ProQuest LLC" country="789 East Eisenhower Parkway, Ann Arbor, MI, USA">
        <title>Comparative Genomics and Chromosome Evolution.</title>
        <authorList>
            <person name="Mudd A.B."/>
        </authorList>
    </citation>
    <scope>NUCLEOTIDE SEQUENCE</scope>
    <source>
        <strain evidence="2">Female2</strain>
        <tissue evidence="2">Blood</tissue>
    </source>
</reference>
<keyword evidence="3" id="KW-1185">Reference proteome</keyword>
<dbReference type="InterPro" id="IPR051707">
    <property type="entry name" value="PI-Interact_SigTrans_Reg"/>
</dbReference>
<dbReference type="SUPFAM" id="SSF50729">
    <property type="entry name" value="PH domain-like"/>
    <property type="match status" value="1"/>
</dbReference>
<name>A0A8T2IT90_9PIPI</name>
<dbReference type="Proteomes" id="UP000812440">
    <property type="component" value="Chromosome 9"/>
</dbReference>
<dbReference type="OrthoDB" id="9902143at2759"/>
<feature type="domain" description="PH" evidence="1">
    <location>
        <begin position="8"/>
        <end position="109"/>
    </location>
</feature>
<dbReference type="Pfam" id="PF00169">
    <property type="entry name" value="PH"/>
    <property type="match status" value="1"/>
</dbReference>
<evidence type="ECO:0000313" key="2">
    <source>
        <dbReference type="EMBL" id="KAG8433386.1"/>
    </source>
</evidence>
<dbReference type="PANTHER" id="PTHR14336:SF8">
    <property type="entry name" value="PROTEIN OPY1"/>
    <property type="match status" value="1"/>
</dbReference>
<organism evidence="2 3">
    <name type="scientific">Hymenochirus boettgeri</name>
    <name type="common">Congo dwarf clawed frog</name>
    <dbReference type="NCBI Taxonomy" id="247094"/>
    <lineage>
        <taxon>Eukaryota</taxon>
        <taxon>Metazoa</taxon>
        <taxon>Chordata</taxon>
        <taxon>Craniata</taxon>
        <taxon>Vertebrata</taxon>
        <taxon>Euteleostomi</taxon>
        <taxon>Amphibia</taxon>
        <taxon>Batrachia</taxon>
        <taxon>Anura</taxon>
        <taxon>Pipoidea</taxon>
        <taxon>Pipidae</taxon>
        <taxon>Pipinae</taxon>
        <taxon>Hymenochirus</taxon>
    </lineage>
</organism>